<dbReference type="CDD" id="cd00041">
    <property type="entry name" value="CUB"/>
    <property type="match status" value="2"/>
</dbReference>
<keyword evidence="5" id="KW-0732">Signal</keyword>
<dbReference type="Pfam" id="PF00431">
    <property type="entry name" value="CUB"/>
    <property type="match status" value="2"/>
</dbReference>
<dbReference type="PANTHER" id="PTHR24251">
    <property type="entry name" value="OVOCHYMASE-RELATED"/>
    <property type="match status" value="1"/>
</dbReference>
<gene>
    <name evidence="7" type="ORF">PMEA_00007357</name>
</gene>
<evidence type="ECO:0000256" key="2">
    <source>
        <dbReference type="ARBA" id="ARBA00023157"/>
    </source>
</evidence>
<evidence type="ECO:0000256" key="1">
    <source>
        <dbReference type="ARBA" id="ARBA00022737"/>
    </source>
</evidence>
<evidence type="ECO:0000256" key="4">
    <source>
        <dbReference type="SAM" id="MobiDB-lite"/>
    </source>
</evidence>
<reference evidence="7 8" key="1">
    <citation type="submission" date="2022-05" db="EMBL/GenBank/DDBJ databases">
        <authorList>
            <consortium name="Genoscope - CEA"/>
            <person name="William W."/>
        </authorList>
    </citation>
    <scope>NUCLEOTIDE SEQUENCE [LARGE SCALE GENOMIC DNA]</scope>
</reference>
<name>A0AAU9WLZ5_9CNID</name>
<dbReference type="InterPro" id="IPR000859">
    <property type="entry name" value="CUB_dom"/>
</dbReference>
<feature type="compositionally biased region" description="Basic and acidic residues" evidence="4">
    <location>
        <begin position="112"/>
        <end position="122"/>
    </location>
</feature>
<keyword evidence="2" id="KW-1015">Disulfide bond</keyword>
<feature type="chain" id="PRO_5043370203" description="CUB domain-containing protein" evidence="5">
    <location>
        <begin position="21"/>
        <end position="368"/>
    </location>
</feature>
<keyword evidence="8" id="KW-1185">Reference proteome</keyword>
<sequence>MRAPPTALTLVLACITVTQSLPFPSPTTRPPPKPVAPGQCGGALVGPSGNLASPNYPGNYPSNTYCVWTVTVPPGSQFRIDFLFFDTEPCYDLVKVYQGRRLIRRLTRGGESEDDKYFKDKNDDNDDDECDDDDDDDDDYDDDNDKNGKRNYMFAEPLRADRKAKVVSVHGNGEPVRIVFKSDPWVTRRGFFAHYTMEKALCGGPLAPASGNITSPGFPANYPNDVECRWTITVPLGSTLVLNFRAFETERCFDHVKILRGFREIRSLSGIYGAYSWFTGRHDDFLDDDCDDDDDDDDDGDDDDDDDWKKKFRFGFGMTRFYGFPFLPRVYILGNGEQISVNFKSDKIITFKGFDATYRVVRGPVEGK</sequence>
<evidence type="ECO:0000313" key="8">
    <source>
        <dbReference type="Proteomes" id="UP001159428"/>
    </source>
</evidence>
<evidence type="ECO:0000313" key="7">
    <source>
        <dbReference type="EMBL" id="CAH3118482.1"/>
    </source>
</evidence>
<dbReference type="PROSITE" id="PS01180">
    <property type="entry name" value="CUB"/>
    <property type="match status" value="2"/>
</dbReference>
<dbReference type="Proteomes" id="UP001159428">
    <property type="component" value="Unassembled WGS sequence"/>
</dbReference>
<evidence type="ECO:0000256" key="5">
    <source>
        <dbReference type="SAM" id="SignalP"/>
    </source>
</evidence>
<feature type="region of interest" description="Disordered" evidence="4">
    <location>
        <begin position="112"/>
        <end position="149"/>
    </location>
</feature>
<accession>A0AAU9WLZ5</accession>
<dbReference type="SUPFAM" id="SSF49854">
    <property type="entry name" value="Spermadhesin, CUB domain"/>
    <property type="match status" value="2"/>
</dbReference>
<evidence type="ECO:0000259" key="6">
    <source>
        <dbReference type="PROSITE" id="PS01180"/>
    </source>
</evidence>
<proteinExistence type="predicted"/>
<dbReference type="InterPro" id="IPR035914">
    <property type="entry name" value="Sperma_CUB_dom_sf"/>
</dbReference>
<evidence type="ECO:0000256" key="3">
    <source>
        <dbReference type="PROSITE-ProRule" id="PRU00059"/>
    </source>
</evidence>
<feature type="signal peptide" evidence="5">
    <location>
        <begin position="1"/>
        <end position="20"/>
    </location>
</feature>
<feature type="domain" description="CUB" evidence="6">
    <location>
        <begin position="40"/>
        <end position="198"/>
    </location>
</feature>
<dbReference type="EMBL" id="CALNXJ010000016">
    <property type="protein sequence ID" value="CAH3118482.1"/>
    <property type="molecule type" value="Genomic_DNA"/>
</dbReference>
<protein>
    <recommendedName>
        <fullName evidence="6">CUB domain-containing protein</fullName>
    </recommendedName>
</protein>
<dbReference type="PANTHER" id="PTHR24251:SF30">
    <property type="entry name" value="MEMBRANE FRIZZLED-RELATED PROTEIN"/>
    <property type="match status" value="1"/>
</dbReference>
<feature type="domain" description="CUB" evidence="6">
    <location>
        <begin position="202"/>
        <end position="361"/>
    </location>
</feature>
<dbReference type="AlphaFoldDB" id="A0AAU9WLZ5"/>
<dbReference type="Gene3D" id="2.60.120.290">
    <property type="entry name" value="Spermadhesin, CUB domain"/>
    <property type="match status" value="2"/>
</dbReference>
<feature type="compositionally biased region" description="Acidic residues" evidence="4">
    <location>
        <begin position="123"/>
        <end position="144"/>
    </location>
</feature>
<keyword evidence="1" id="KW-0677">Repeat</keyword>
<comment type="caution">
    <text evidence="7">The sequence shown here is derived from an EMBL/GenBank/DDBJ whole genome shotgun (WGS) entry which is preliminary data.</text>
</comment>
<dbReference type="SMART" id="SM00042">
    <property type="entry name" value="CUB"/>
    <property type="match status" value="2"/>
</dbReference>
<organism evidence="7 8">
    <name type="scientific">Pocillopora meandrina</name>
    <dbReference type="NCBI Taxonomy" id="46732"/>
    <lineage>
        <taxon>Eukaryota</taxon>
        <taxon>Metazoa</taxon>
        <taxon>Cnidaria</taxon>
        <taxon>Anthozoa</taxon>
        <taxon>Hexacorallia</taxon>
        <taxon>Scleractinia</taxon>
        <taxon>Astrocoeniina</taxon>
        <taxon>Pocilloporidae</taxon>
        <taxon>Pocillopora</taxon>
    </lineage>
</organism>
<comment type="caution">
    <text evidence="3">Lacks conserved residue(s) required for the propagation of feature annotation.</text>
</comment>